<keyword evidence="3" id="KW-1185">Reference proteome</keyword>
<reference evidence="2 3" key="1">
    <citation type="journal article" date="2007" name="Int. J. Syst. Evol. Microbiol.">
        <title>Description of Pelomonas aquatica sp. nov. and Pelomonas puraquae sp. nov., isolated from industrial and haemodialysis water.</title>
        <authorList>
            <person name="Gomila M."/>
            <person name="Bowien B."/>
            <person name="Falsen E."/>
            <person name="Moore E.R."/>
            <person name="Lalucat J."/>
        </authorList>
    </citation>
    <scope>NUCLEOTIDE SEQUENCE [LARGE SCALE GENOMIC DNA]</scope>
    <source>
        <strain evidence="2 3">CCUG 52769</strain>
    </source>
</reference>
<comment type="caution">
    <text evidence="2">The sequence shown here is derived from an EMBL/GenBank/DDBJ whole genome shotgun (WGS) entry which is preliminary data.</text>
</comment>
<dbReference type="OrthoDB" id="8911706at2"/>
<feature type="transmembrane region" description="Helical" evidence="1">
    <location>
        <begin position="61"/>
        <end position="79"/>
    </location>
</feature>
<dbReference type="AlphaFoldDB" id="A0A254N8F6"/>
<evidence type="ECO:0000313" key="2">
    <source>
        <dbReference type="EMBL" id="OWR04299.1"/>
    </source>
</evidence>
<keyword evidence="1" id="KW-0472">Membrane</keyword>
<proteinExistence type="predicted"/>
<feature type="transmembrane region" description="Helical" evidence="1">
    <location>
        <begin position="91"/>
        <end position="110"/>
    </location>
</feature>
<organism evidence="2 3">
    <name type="scientific">Roseateles puraquae</name>
    <dbReference type="NCBI Taxonomy" id="431059"/>
    <lineage>
        <taxon>Bacteria</taxon>
        <taxon>Pseudomonadati</taxon>
        <taxon>Pseudomonadota</taxon>
        <taxon>Betaproteobacteria</taxon>
        <taxon>Burkholderiales</taxon>
        <taxon>Sphaerotilaceae</taxon>
        <taxon>Roseateles</taxon>
    </lineage>
</organism>
<gene>
    <name evidence="2" type="ORF">CDO81_11400</name>
</gene>
<dbReference type="Proteomes" id="UP000197446">
    <property type="component" value="Unassembled WGS sequence"/>
</dbReference>
<name>A0A254N8F6_9BURK</name>
<protein>
    <submittedName>
        <fullName evidence="2">Uncharacterized protein</fullName>
    </submittedName>
</protein>
<keyword evidence="1" id="KW-0812">Transmembrane</keyword>
<accession>A0A254N8F6</accession>
<evidence type="ECO:0000256" key="1">
    <source>
        <dbReference type="SAM" id="Phobius"/>
    </source>
</evidence>
<evidence type="ECO:0000313" key="3">
    <source>
        <dbReference type="Proteomes" id="UP000197446"/>
    </source>
</evidence>
<dbReference type="RefSeq" id="WP_088483320.1">
    <property type="nucleotide sequence ID" value="NZ_JBCNLH010000001.1"/>
</dbReference>
<dbReference type="EMBL" id="NISI01000003">
    <property type="protein sequence ID" value="OWR04299.1"/>
    <property type="molecule type" value="Genomic_DNA"/>
</dbReference>
<sequence length="112" mass="12452">MNDMPDSTEPDIDTDPLAQALRQQWQAGAEPDDAGFSLHVMAVLPERVSPSQRRRARAMRWLHWASITLAGWGAASLMAGELGLPLEQRLFAGGALLVLLILWTVPNRWLRP</sequence>
<keyword evidence="1" id="KW-1133">Transmembrane helix</keyword>